<evidence type="ECO:0000256" key="9">
    <source>
        <dbReference type="ARBA" id="ARBA00025157"/>
    </source>
</evidence>
<dbReference type="PANTHER" id="PTHR43553:SF24">
    <property type="entry name" value="ENERGY-COUPLING FACTOR TRANSPORTER ATP-BINDING PROTEIN ECFA1"/>
    <property type="match status" value="1"/>
</dbReference>
<dbReference type="Gene3D" id="3.40.50.300">
    <property type="entry name" value="P-loop containing nucleotide triphosphate hydrolases"/>
    <property type="match status" value="1"/>
</dbReference>
<dbReference type="InterPro" id="IPR027417">
    <property type="entry name" value="P-loop_NTPase"/>
</dbReference>
<comment type="subcellular location">
    <subcellularLocation>
        <location evidence="1 10">Cell membrane</location>
        <topology evidence="1 10">Peripheral membrane protein</topology>
    </subcellularLocation>
</comment>
<evidence type="ECO:0000256" key="5">
    <source>
        <dbReference type="ARBA" id="ARBA00022741"/>
    </source>
</evidence>
<dbReference type="InterPro" id="IPR015856">
    <property type="entry name" value="ABC_transpr_CbiO/EcfA_su"/>
</dbReference>
<accession>A0ABW1WZQ0</accession>
<dbReference type="EMBL" id="JBHSUA010000011">
    <property type="protein sequence ID" value="MFC6396556.1"/>
    <property type="molecule type" value="Genomic_DNA"/>
</dbReference>
<evidence type="ECO:0000256" key="7">
    <source>
        <dbReference type="ARBA" id="ARBA00022967"/>
    </source>
</evidence>
<keyword evidence="5 10" id="KW-0547">Nucleotide-binding</keyword>
<dbReference type="GO" id="GO:0005524">
    <property type="term" value="F:ATP binding"/>
    <property type="evidence" value="ECO:0007669"/>
    <property type="project" value="UniProtKB-KW"/>
</dbReference>
<dbReference type="RefSeq" id="WP_343885553.1">
    <property type="nucleotide sequence ID" value="NZ_BAAAKI010000008.1"/>
</dbReference>
<dbReference type="PROSITE" id="PS50893">
    <property type="entry name" value="ABC_TRANSPORTER_2"/>
    <property type="match status" value="1"/>
</dbReference>
<comment type="function">
    <text evidence="10">Part of an ABC transporter complex. Responsible for energy coupling to the transport system.</text>
</comment>
<keyword evidence="4 10" id="KW-1003">Cell membrane</keyword>
<dbReference type="InterPro" id="IPR005876">
    <property type="entry name" value="Co_trans_ATP-bd"/>
</dbReference>
<dbReference type="Pfam" id="PF00005">
    <property type="entry name" value="ABC_tran"/>
    <property type="match status" value="1"/>
</dbReference>
<dbReference type="InterPro" id="IPR050095">
    <property type="entry name" value="ECF_ABC_transporter_ATP-bd"/>
</dbReference>
<evidence type="ECO:0000259" key="12">
    <source>
        <dbReference type="PROSITE" id="PS50893"/>
    </source>
</evidence>
<keyword evidence="6 10" id="KW-0067">ATP-binding</keyword>
<protein>
    <recommendedName>
        <fullName evidence="10">ABC transporter ATP-binding protein</fullName>
    </recommendedName>
</protein>
<dbReference type="Proteomes" id="UP001596266">
    <property type="component" value="Unassembled WGS sequence"/>
</dbReference>
<evidence type="ECO:0000313" key="14">
    <source>
        <dbReference type="Proteomes" id="UP001596266"/>
    </source>
</evidence>
<proteinExistence type="inferred from homology"/>
<dbReference type="PANTHER" id="PTHR43553">
    <property type="entry name" value="HEAVY METAL TRANSPORTER"/>
    <property type="match status" value="1"/>
</dbReference>
<comment type="function">
    <text evidence="9">Probably part of an ABC transporter complex. Responsible for energy coupling to the transport system.</text>
</comment>
<evidence type="ECO:0000256" key="10">
    <source>
        <dbReference type="RuleBase" id="RU364103"/>
    </source>
</evidence>
<reference evidence="14" key="1">
    <citation type="journal article" date="2019" name="Int. J. Syst. Evol. Microbiol.">
        <title>The Global Catalogue of Microorganisms (GCM) 10K type strain sequencing project: providing services to taxonomists for standard genome sequencing and annotation.</title>
        <authorList>
            <consortium name="The Broad Institute Genomics Platform"/>
            <consortium name="The Broad Institute Genome Sequencing Center for Infectious Disease"/>
            <person name="Wu L."/>
            <person name="Ma J."/>
        </authorList>
    </citation>
    <scope>NUCLEOTIDE SEQUENCE [LARGE SCALE GENOMIC DNA]</scope>
    <source>
        <strain evidence="14">CGMCC 1.15277</strain>
    </source>
</reference>
<sequence length="301" mass="31984">MTLALEASGLVAGHGRTSVLTGADLRLPSGCRLALLGANGSGKTTLLRCLSGAHRPSAGRVLVDGRPLAHDRTGLREHRRNVQLVLQDPDDQLFSADVAQDVSFGPMNLGLDEDEVRNRVEEALGLLGVTHLTARPTHQLSYGERKRVATAGAVAMRPRVLLLDEPTAGLDPVGVHEMLAALERLVGSGTTVVLATHDVDLALAWADEAAVVADGRVLQGPTPEVLDDADLLVRARLHRPWPLELASRLGLPGRPRHLDEVHALLSTFPGPTRTNPEPVEGSSPPAESTPDLAPKPWKDSA</sequence>
<feature type="region of interest" description="Disordered" evidence="11">
    <location>
        <begin position="266"/>
        <end position="301"/>
    </location>
</feature>
<comment type="similarity">
    <text evidence="2 10">Belongs to the ABC transporter superfamily.</text>
</comment>
<feature type="domain" description="ABC transporter" evidence="12">
    <location>
        <begin position="5"/>
        <end position="239"/>
    </location>
</feature>
<dbReference type="NCBIfam" id="TIGR01166">
    <property type="entry name" value="cbiO"/>
    <property type="match status" value="1"/>
</dbReference>
<evidence type="ECO:0000256" key="3">
    <source>
        <dbReference type="ARBA" id="ARBA00022448"/>
    </source>
</evidence>
<evidence type="ECO:0000256" key="6">
    <source>
        <dbReference type="ARBA" id="ARBA00022840"/>
    </source>
</evidence>
<keyword evidence="3 10" id="KW-0813">Transport</keyword>
<dbReference type="SMART" id="SM00382">
    <property type="entry name" value="AAA"/>
    <property type="match status" value="1"/>
</dbReference>
<evidence type="ECO:0000256" key="1">
    <source>
        <dbReference type="ARBA" id="ARBA00004202"/>
    </source>
</evidence>
<evidence type="ECO:0000256" key="11">
    <source>
        <dbReference type="SAM" id="MobiDB-lite"/>
    </source>
</evidence>
<organism evidence="13 14">
    <name type="scientific">Luteococcus sanguinis</name>
    <dbReference type="NCBI Taxonomy" id="174038"/>
    <lineage>
        <taxon>Bacteria</taxon>
        <taxon>Bacillati</taxon>
        <taxon>Actinomycetota</taxon>
        <taxon>Actinomycetes</taxon>
        <taxon>Propionibacteriales</taxon>
        <taxon>Propionibacteriaceae</taxon>
        <taxon>Luteococcus</taxon>
    </lineage>
</organism>
<dbReference type="CDD" id="cd03225">
    <property type="entry name" value="ABC_cobalt_CbiO_domain1"/>
    <property type="match status" value="1"/>
</dbReference>
<comment type="caution">
    <text evidence="13">The sequence shown here is derived from an EMBL/GenBank/DDBJ whole genome shotgun (WGS) entry which is preliminary data.</text>
</comment>
<name>A0ABW1WZQ0_9ACTN</name>
<keyword evidence="8 10" id="KW-0472">Membrane</keyword>
<dbReference type="InterPro" id="IPR003439">
    <property type="entry name" value="ABC_transporter-like_ATP-bd"/>
</dbReference>
<evidence type="ECO:0000256" key="8">
    <source>
        <dbReference type="ARBA" id="ARBA00023136"/>
    </source>
</evidence>
<dbReference type="InterPro" id="IPR003593">
    <property type="entry name" value="AAA+_ATPase"/>
</dbReference>
<keyword evidence="7" id="KW-1278">Translocase</keyword>
<keyword evidence="14" id="KW-1185">Reference proteome</keyword>
<evidence type="ECO:0000256" key="2">
    <source>
        <dbReference type="ARBA" id="ARBA00005417"/>
    </source>
</evidence>
<gene>
    <name evidence="13" type="ORF">ACFP57_06095</name>
</gene>
<evidence type="ECO:0000313" key="13">
    <source>
        <dbReference type="EMBL" id="MFC6396556.1"/>
    </source>
</evidence>
<evidence type="ECO:0000256" key="4">
    <source>
        <dbReference type="ARBA" id="ARBA00022475"/>
    </source>
</evidence>
<dbReference type="SUPFAM" id="SSF52540">
    <property type="entry name" value="P-loop containing nucleoside triphosphate hydrolases"/>
    <property type="match status" value="1"/>
</dbReference>